<dbReference type="KEGG" id="pmrn:116949712"/>
<sequence>MGDDWKQKVLALLTEMPDGCTVGELCTHYTQRYHLSLAPKKHGFLNTKNMLKSLGGHIDHGCLTKGVAKLSGMPPSAAQREEESPPPKARWRQLEDGSDDHRREGTEFQRRGGSPFKVEASLPVTEGASRGNPHSSPRGSMVDIGPAGAAQMRYQQSPAETTGLALGGVPAVVVQQQQPPLIGDCVSPWVKKLIDTQSPAMPAAATASSQEWPSILRMSKSKLKEMQSKQNSPVQNVDSQCGAASQQLPTAQLDAVAQPQNQEQLLPTPERKEVVQKKPKKILSAAEKQDADRYYASMRQVHHGVMQGSPRVDPGRRPTRYMSVERVNEIAADCIKTLGETEQHVLPEKVIHLVCQHLQVQFLKDVGIRDMFVLPVMNEFVRTHREVNLFIEAFEKVRCISTLYELGQCLAALKEKQFFREIGLGPLCRHPLVQRLFKVPHSLRDDDIYEITTVDILQVLPT</sequence>
<keyword evidence="2" id="KW-1185">Reference proteome</keyword>
<feature type="region of interest" description="Disordered" evidence="1">
    <location>
        <begin position="223"/>
        <end position="243"/>
    </location>
</feature>
<organism evidence="2 3">
    <name type="scientific">Petromyzon marinus</name>
    <name type="common">Sea lamprey</name>
    <dbReference type="NCBI Taxonomy" id="7757"/>
    <lineage>
        <taxon>Eukaryota</taxon>
        <taxon>Metazoa</taxon>
        <taxon>Chordata</taxon>
        <taxon>Craniata</taxon>
        <taxon>Vertebrata</taxon>
        <taxon>Cyclostomata</taxon>
        <taxon>Hyperoartia</taxon>
        <taxon>Petromyzontiformes</taxon>
        <taxon>Petromyzontidae</taxon>
        <taxon>Petromyzon</taxon>
    </lineage>
</organism>
<proteinExistence type="predicted"/>
<reference evidence="3" key="1">
    <citation type="submission" date="2025-08" db="UniProtKB">
        <authorList>
            <consortium name="RefSeq"/>
        </authorList>
    </citation>
    <scope>IDENTIFICATION</scope>
    <source>
        <tissue evidence="3">Sperm</tissue>
    </source>
</reference>
<evidence type="ECO:0000313" key="2">
    <source>
        <dbReference type="Proteomes" id="UP001318040"/>
    </source>
</evidence>
<accession>A0AAJ7TSF9</accession>
<feature type="region of interest" description="Disordered" evidence="1">
    <location>
        <begin position="69"/>
        <end position="140"/>
    </location>
</feature>
<evidence type="ECO:0000313" key="3">
    <source>
        <dbReference type="RefSeq" id="XP_032823224.1"/>
    </source>
</evidence>
<dbReference type="Proteomes" id="UP001318040">
    <property type="component" value="Chromosome 37"/>
</dbReference>
<dbReference type="RefSeq" id="XP_032823224.1">
    <property type="nucleotide sequence ID" value="XM_032967333.1"/>
</dbReference>
<feature type="compositionally biased region" description="Polar residues" evidence="1">
    <location>
        <begin position="228"/>
        <end position="243"/>
    </location>
</feature>
<protein>
    <submittedName>
        <fullName evidence="3">Uncharacterized protein LOC116949712</fullName>
    </submittedName>
</protein>
<dbReference type="Gene3D" id="3.30.420.610">
    <property type="entry name" value="LOTUS domain-like"/>
    <property type="match status" value="1"/>
</dbReference>
<evidence type="ECO:0000256" key="1">
    <source>
        <dbReference type="SAM" id="MobiDB-lite"/>
    </source>
</evidence>
<gene>
    <name evidence="3" type="primary">LOC116949712</name>
</gene>
<dbReference type="AlphaFoldDB" id="A0AAJ7TSF9"/>
<name>A0AAJ7TSF9_PETMA</name>
<dbReference type="InterPro" id="IPR041966">
    <property type="entry name" value="LOTUS-like"/>
</dbReference>
<feature type="compositionally biased region" description="Basic and acidic residues" evidence="1">
    <location>
        <begin position="92"/>
        <end position="110"/>
    </location>
</feature>